<dbReference type="Pfam" id="PF25379">
    <property type="entry name" value="Adt-1"/>
    <property type="match status" value="1"/>
</dbReference>
<dbReference type="GO" id="GO:0006508">
    <property type="term" value="P:proteolysis"/>
    <property type="evidence" value="ECO:0007669"/>
    <property type="project" value="UniProtKB-KW"/>
</dbReference>
<dbReference type="SUPFAM" id="SSF82895">
    <property type="entry name" value="TSP-1 type 1 repeat"/>
    <property type="match status" value="5"/>
</dbReference>
<evidence type="ECO:0000256" key="4">
    <source>
        <dbReference type="ARBA" id="ARBA00022723"/>
    </source>
</evidence>
<evidence type="ECO:0000313" key="14">
    <source>
        <dbReference type="WBParaSite" id="BPAG_0001074601-mRNA-1"/>
    </source>
</evidence>
<dbReference type="Pfam" id="PF00090">
    <property type="entry name" value="TSP_1"/>
    <property type="match status" value="5"/>
</dbReference>
<reference evidence="12 13" key="2">
    <citation type="submission" date="2018-11" db="EMBL/GenBank/DDBJ databases">
        <authorList>
            <consortium name="Pathogen Informatics"/>
        </authorList>
    </citation>
    <scope>NUCLEOTIDE SEQUENCE [LARGE SCALE GENOMIC DNA]</scope>
</reference>
<dbReference type="Gene3D" id="2.20.100.10">
    <property type="entry name" value="Thrombospondin type-1 (TSP1) repeat"/>
    <property type="match status" value="6"/>
</dbReference>
<dbReference type="GO" id="GO:0031012">
    <property type="term" value="C:extracellular matrix"/>
    <property type="evidence" value="ECO:0007669"/>
    <property type="project" value="TreeGrafter"/>
</dbReference>
<feature type="binding site" evidence="10">
    <location>
        <position position="383"/>
    </location>
    <ligand>
        <name>Zn(2+)</name>
        <dbReference type="ChEBI" id="CHEBI:29105"/>
        <note>catalytic</note>
    </ligand>
</feature>
<dbReference type="InterPro" id="IPR001590">
    <property type="entry name" value="Peptidase_M12B"/>
</dbReference>
<dbReference type="AlphaFoldDB" id="A0A0N4TQ86"/>
<dbReference type="Proteomes" id="UP000278627">
    <property type="component" value="Unassembled WGS sequence"/>
</dbReference>
<proteinExistence type="predicted"/>
<dbReference type="SUPFAM" id="SSF55486">
    <property type="entry name" value="Metalloproteases ('zincins'), catalytic domain"/>
    <property type="match status" value="1"/>
</dbReference>
<evidence type="ECO:0000256" key="9">
    <source>
        <dbReference type="ARBA" id="ARBA00023180"/>
    </source>
</evidence>
<gene>
    <name evidence="12" type="ORF">BPAG_LOCUS10708</name>
</gene>
<dbReference type="Pfam" id="PF13688">
    <property type="entry name" value="Reprolysin_5"/>
    <property type="match status" value="1"/>
</dbReference>
<dbReference type="SMART" id="SM00209">
    <property type="entry name" value="TSP1"/>
    <property type="match status" value="6"/>
</dbReference>
<dbReference type="PROSITE" id="PS50215">
    <property type="entry name" value="ADAM_MEPRO"/>
    <property type="match status" value="1"/>
</dbReference>
<dbReference type="WBParaSite" id="BPAG_0001074601-mRNA-1">
    <property type="protein sequence ID" value="BPAG_0001074601-mRNA-1"/>
    <property type="gene ID" value="BPAG_0001074601"/>
</dbReference>
<sequence length="1179" mass="130410">MAYSMQWIFQYSLTESTTAPFLSSEELRYTFGVHTFPDVPQYEELYPEAEYSEDGQLKLLHITIHGKQVNFTLQPTIQSLVSPHLKTVFRNAHGGGKLEVGLPPISCHYQHKSKDVYAAISNCDGNLVIKNENTDAGKKGIIVVTDDVYVLHPLPDRHAHRFDQNNRNGSDPGLHVIYKREATRKEFCGLESTITSTELAEGENEVSEDVFAVGQRLNEEGELIVELAIFVDEMLWKLFSSKYGVDAATKLRDYALTMLNNVQIMYHQPSAIPQLSFHVVRFEVLTIQPSAMADHLHNSGHAQKYLDRFCKYQRSLSTRDWDHALLLTGYDIHRGTGSRSISGIARLDGMCDPWNSCTLAEGLDFTSAFIGTHELGHSVGMRHDEPYCPAKHIMSSSLGPGKVTWSICSLRDYHVFLQRLDSRDKNCLRVSNLPQKLTMRTDLKPGQVYNADMQCYIMHGQGYRQVISPRQDHYDGICYMIWCGQSSFGRIITSHPALEGTFCGSSKWCELGRCVPWPGVDPTAIPKRIDGQWSEWSAISCQSCNCADIAGSIGISTSTRRCSNPSPANGGAECVGATLRAIICNRLCTSSSKSVDKSKSNADLLLLQHIKEHCTQQKRLKSDSDLTGSGTQLIRYPQRACKVFCDVISRYGSQRNYRFFGDILPDGAPCGTNKYCLDGECLPLSCDNNALITRDLSCPIASEWCRQENEITNAVSTSAGARWSSWSTWSSCSHTCGIGYRQRSSSKLNVLAISDEGYRTRSCSNTKNQCSGVSSEKTQCNLSACGTNTVSDQKSSWSEWTSWNQCSVSCDIGSQARYRRCFSSHNSLSFSCPENSMETRQCNMGECNTGTVGLWGSWTEWSQCSVSCGPGIRNRNRYCTKEPCDGSGQSRMSCNLGPCEISIRWLQWEAWSQCSLTCGKGVRTRKRKCSATNGCFGSSLEQLNCNENLCTVAGTTTVGQWSGWSDWSTCSTTCGGGFKRRTRLCQRGTCNGPSKDSLPCMIKHCKSFSSGTTASWGGKYSSTGAITLAEISYGSSLVTTEPSVRTASGTNYSFSSIGLTDVSFAKRNLRRFWLFSNGSLSRTAEPDPVGVIGHRVLKHAVEVSGSGYANAMAKVGSVLEMNMSEKYATCDDAEDKLVHVLVASKYCEHVTCLVSCACAFFEFLLNLKCQLQLGTNLVY</sequence>
<dbReference type="InterPro" id="IPR000884">
    <property type="entry name" value="TSP1_rpt"/>
</dbReference>
<keyword evidence="5" id="KW-0378">Hydrolase</keyword>
<keyword evidence="2" id="KW-0964">Secreted</keyword>
<dbReference type="STRING" id="6280.A0A0N4TQ86"/>
<evidence type="ECO:0000256" key="2">
    <source>
        <dbReference type="ARBA" id="ARBA00022525"/>
    </source>
</evidence>
<keyword evidence="9" id="KW-0325">Glycoprotein</keyword>
<dbReference type="GO" id="GO:0005576">
    <property type="term" value="C:extracellular region"/>
    <property type="evidence" value="ECO:0007669"/>
    <property type="project" value="UniProtKB-SubCell"/>
</dbReference>
<keyword evidence="7" id="KW-0482">Metalloprotease</keyword>
<dbReference type="PANTHER" id="PTHR13723">
    <property type="entry name" value="ADAMTS A DISINTEGRIN AND METALLOPROTEASE WITH THROMBOSPONDIN MOTIFS PROTEASE"/>
    <property type="match status" value="1"/>
</dbReference>
<evidence type="ECO:0000313" key="12">
    <source>
        <dbReference type="EMBL" id="VDN91894.1"/>
    </source>
</evidence>
<comment type="caution">
    <text evidence="10">Lacks conserved residue(s) required for the propagation of feature annotation.</text>
</comment>
<keyword evidence="8" id="KW-1015">Disulfide bond</keyword>
<dbReference type="InterPro" id="IPR041645">
    <property type="entry name" value="ADAMTS_CR_2"/>
</dbReference>
<protein>
    <submittedName>
        <fullName evidence="14">Peptidase M12B domain-containing protein</fullName>
    </submittedName>
</protein>
<evidence type="ECO:0000256" key="5">
    <source>
        <dbReference type="ARBA" id="ARBA00022801"/>
    </source>
</evidence>
<feature type="binding site" evidence="10">
    <location>
        <position position="373"/>
    </location>
    <ligand>
        <name>Zn(2+)</name>
        <dbReference type="ChEBI" id="CHEBI:29105"/>
        <note>catalytic</note>
    </ligand>
</feature>
<keyword evidence="6 10" id="KW-0862">Zinc</keyword>
<dbReference type="GO" id="GO:0046872">
    <property type="term" value="F:metal ion binding"/>
    <property type="evidence" value="ECO:0007669"/>
    <property type="project" value="UniProtKB-KW"/>
</dbReference>
<evidence type="ECO:0000256" key="6">
    <source>
        <dbReference type="ARBA" id="ARBA00022833"/>
    </source>
</evidence>
<feature type="binding site" evidence="10">
    <location>
        <position position="377"/>
    </location>
    <ligand>
        <name>Zn(2+)</name>
        <dbReference type="ChEBI" id="CHEBI:29105"/>
        <note>catalytic</note>
    </ligand>
</feature>
<comment type="subcellular location">
    <subcellularLocation>
        <location evidence="1">Secreted</location>
    </subcellularLocation>
</comment>
<dbReference type="PANTHER" id="PTHR13723:SF200">
    <property type="entry name" value="ADAM METALLOPEPTIDASE WITH THROMBOSPONDIN TYPE 1 MOTIF B, ISOFORM B"/>
    <property type="match status" value="1"/>
</dbReference>
<feature type="active site" evidence="10">
    <location>
        <position position="374"/>
    </location>
</feature>
<dbReference type="InterPro" id="IPR050439">
    <property type="entry name" value="ADAMTS_ADAMTS-like"/>
</dbReference>
<reference evidence="14" key="1">
    <citation type="submission" date="2016-04" db="UniProtKB">
        <authorList>
            <consortium name="WormBaseParasite"/>
        </authorList>
    </citation>
    <scope>IDENTIFICATION</scope>
</reference>
<keyword evidence="4 10" id="KW-0479">Metal-binding</keyword>
<dbReference type="GO" id="GO:0030198">
    <property type="term" value="P:extracellular matrix organization"/>
    <property type="evidence" value="ECO:0007669"/>
    <property type="project" value="TreeGrafter"/>
</dbReference>
<dbReference type="InterPro" id="IPR057401">
    <property type="entry name" value="Adt-1/2-like_dom"/>
</dbReference>
<evidence type="ECO:0000256" key="7">
    <source>
        <dbReference type="ARBA" id="ARBA00023049"/>
    </source>
</evidence>
<dbReference type="Gene3D" id="3.40.1620.60">
    <property type="match status" value="1"/>
</dbReference>
<dbReference type="InterPro" id="IPR024079">
    <property type="entry name" value="MetalloPept_cat_dom_sf"/>
</dbReference>
<dbReference type="GO" id="GO:0004222">
    <property type="term" value="F:metalloendopeptidase activity"/>
    <property type="evidence" value="ECO:0007669"/>
    <property type="project" value="InterPro"/>
</dbReference>
<dbReference type="EMBL" id="UZAD01013197">
    <property type="protein sequence ID" value="VDN91894.1"/>
    <property type="molecule type" value="Genomic_DNA"/>
</dbReference>
<evidence type="ECO:0000256" key="10">
    <source>
        <dbReference type="PROSITE-ProRule" id="PRU00276"/>
    </source>
</evidence>
<keyword evidence="13" id="KW-1185">Reference proteome</keyword>
<keyword evidence="3" id="KW-0645">Protease</keyword>
<evidence type="ECO:0000256" key="1">
    <source>
        <dbReference type="ARBA" id="ARBA00004613"/>
    </source>
</evidence>
<evidence type="ECO:0000256" key="3">
    <source>
        <dbReference type="ARBA" id="ARBA00022670"/>
    </source>
</evidence>
<feature type="domain" description="Peptidase M12B" evidence="11">
    <location>
        <begin position="223"/>
        <end position="419"/>
    </location>
</feature>
<evidence type="ECO:0000256" key="8">
    <source>
        <dbReference type="ARBA" id="ARBA00023157"/>
    </source>
</evidence>
<dbReference type="InterPro" id="IPR036383">
    <property type="entry name" value="TSP1_rpt_sf"/>
</dbReference>
<dbReference type="PROSITE" id="PS50092">
    <property type="entry name" value="TSP1"/>
    <property type="match status" value="6"/>
</dbReference>
<evidence type="ECO:0000259" key="11">
    <source>
        <dbReference type="PROSITE" id="PS50215"/>
    </source>
</evidence>
<dbReference type="Pfam" id="PF17771">
    <property type="entry name" value="ADAMTS_CR_2"/>
    <property type="match status" value="1"/>
</dbReference>
<accession>A0A0N4TQ86</accession>
<name>A0A0N4TQ86_BRUPA</name>
<evidence type="ECO:0000313" key="13">
    <source>
        <dbReference type="Proteomes" id="UP000278627"/>
    </source>
</evidence>
<organism evidence="14">
    <name type="scientific">Brugia pahangi</name>
    <name type="common">Filarial nematode worm</name>
    <dbReference type="NCBI Taxonomy" id="6280"/>
    <lineage>
        <taxon>Eukaryota</taxon>
        <taxon>Metazoa</taxon>
        <taxon>Ecdysozoa</taxon>
        <taxon>Nematoda</taxon>
        <taxon>Chromadorea</taxon>
        <taxon>Rhabditida</taxon>
        <taxon>Spirurina</taxon>
        <taxon>Spiruromorpha</taxon>
        <taxon>Filarioidea</taxon>
        <taxon>Onchocercidae</taxon>
        <taxon>Brugia</taxon>
    </lineage>
</organism>
<dbReference type="Gene3D" id="3.40.390.10">
    <property type="entry name" value="Collagenase (Catalytic Domain)"/>
    <property type="match status" value="1"/>
</dbReference>